<feature type="signal peptide" evidence="1">
    <location>
        <begin position="1"/>
        <end position="27"/>
    </location>
</feature>
<feature type="chain" id="PRO_5045922198" evidence="1">
    <location>
        <begin position="28"/>
        <end position="166"/>
    </location>
</feature>
<evidence type="ECO:0000256" key="1">
    <source>
        <dbReference type="SAM" id="SignalP"/>
    </source>
</evidence>
<protein>
    <submittedName>
        <fullName evidence="2">Uncharacterized protein</fullName>
    </submittedName>
</protein>
<sequence length="166" mass="18314">MHVKPHLIRFLPVLAFALGGLVSAVGAVEKDTPVRHQLEVETGAGKVKVRLMIENRGDTPIWVPREVAAGDELTGRRFEVLDAQGKPVDYTGMIVKRGALTASDYQEVKPHSMHMNTIDITPTYAFRKGKNSYEIRYDGPWLADIGQLDAVRSSPAAPVKFSFTGR</sequence>
<organism evidence="2 3">
    <name type="scientific">Massilia agri</name>
    <dbReference type="NCBI Taxonomy" id="1886785"/>
    <lineage>
        <taxon>Bacteria</taxon>
        <taxon>Pseudomonadati</taxon>
        <taxon>Pseudomonadota</taxon>
        <taxon>Betaproteobacteria</taxon>
        <taxon>Burkholderiales</taxon>
        <taxon>Oxalobacteraceae</taxon>
        <taxon>Telluria group</taxon>
        <taxon>Massilia</taxon>
    </lineage>
</organism>
<evidence type="ECO:0000313" key="2">
    <source>
        <dbReference type="EMBL" id="MCS0595109.1"/>
    </source>
</evidence>
<keyword evidence="1" id="KW-0732">Signal</keyword>
<gene>
    <name evidence="2" type="ORF">NX780_01965</name>
</gene>
<keyword evidence="3" id="KW-1185">Reference proteome</keyword>
<comment type="caution">
    <text evidence="2">The sequence shown here is derived from an EMBL/GenBank/DDBJ whole genome shotgun (WGS) entry which is preliminary data.</text>
</comment>
<evidence type="ECO:0000313" key="3">
    <source>
        <dbReference type="Proteomes" id="UP001206572"/>
    </source>
</evidence>
<dbReference type="RefSeq" id="WP_258826187.1">
    <property type="nucleotide sequence ID" value="NZ_JANUHA010000001.1"/>
</dbReference>
<accession>A0ABT2AFV2</accession>
<dbReference type="Gene3D" id="2.60.40.2970">
    <property type="match status" value="1"/>
</dbReference>
<name>A0ABT2AFV2_9BURK</name>
<dbReference type="EMBL" id="JANUHA010000001">
    <property type="protein sequence ID" value="MCS0595109.1"/>
    <property type="molecule type" value="Genomic_DNA"/>
</dbReference>
<reference evidence="2 3" key="1">
    <citation type="submission" date="2022-08" db="EMBL/GenBank/DDBJ databases">
        <title>Reclassification of Massilia species as members of the genera Telluria, Duganella, Pseudoduganella, Mokoshia gen. nov. and Zemynaea gen. nov. using orthogonal and non-orthogonal genome-based approaches.</title>
        <authorList>
            <person name="Bowman J.P."/>
        </authorList>
    </citation>
    <scope>NUCLEOTIDE SEQUENCE [LARGE SCALE GENOMIC DNA]</scope>
    <source>
        <strain evidence="2 3">JCM 31661</strain>
    </source>
</reference>
<dbReference type="Proteomes" id="UP001206572">
    <property type="component" value="Unassembled WGS sequence"/>
</dbReference>
<proteinExistence type="predicted"/>